<keyword evidence="2" id="KW-1185">Reference proteome</keyword>
<dbReference type="EMBL" id="JASPKZ010001979">
    <property type="protein sequence ID" value="KAJ9596593.1"/>
    <property type="molecule type" value="Genomic_DNA"/>
</dbReference>
<feature type="non-terminal residue" evidence="1">
    <location>
        <position position="1"/>
    </location>
</feature>
<gene>
    <name evidence="1" type="ORF">L9F63_012385</name>
</gene>
<protein>
    <submittedName>
        <fullName evidence="1">Uncharacterized protein</fullName>
    </submittedName>
</protein>
<accession>A0AAD8ENE7</accession>
<name>A0AAD8ENE7_DIPPU</name>
<reference evidence="1" key="1">
    <citation type="journal article" date="2023" name="IScience">
        <title>Live-bearing cockroach genome reveals convergent evolutionary mechanisms linked to viviparity in insects and beyond.</title>
        <authorList>
            <person name="Fouks B."/>
            <person name="Harrison M.C."/>
            <person name="Mikhailova A.A."/>
            <person name="Marchal E."/>
            <person name="English S."/>
            <person name="Carruthers M."/>
            <person name="Jennings E.C."/>
            <person name="Chiamaka E.L."/>
            <person name="Frigard R.A."/>
            <person name="Pippel M."/>
            <person name="Attardo G.M."/>
            <person name="Benoit J.B."/>
            <person name="Bornberg-Bauer E."/>
            <person name="Tobe S.S."/>
        </authorList>
    </citation>
    <scope>NUCLEOTIDE SEQUENCE</scope>
    <source>
        <strain evidence="1">Stay&amp;Tobe</strain>
    </source>
</reference>
<dbReference type="AlphaFoldDB" id="A0AAD8ENE7"/>
<evidence type="ECO:0000313" key="2">
    <source>
        <dbReference type="Proteomes" id="UP001233999"/>
    </source>
</evidence>
<sequence>SFQLCYNICRTHYMEDDQILSFSKTELLPFGRQCLQITIKIFGAYLHRWLLNTAS</sequence>
<comment type="caution">
    <text evidence="1">The sequence shown here is derived from an EMBL/GenBank/DDBJ whole genome shotgun (WGS) entry which is preliminary data.</text>
</comment>
<proteinExistence type="predicted"/>
<reference evidence="1" key="2">
    <citation type="submission" date="2023-05" db="EMBL/GenBank/DDBJ databases">
        <authorList>
            <person name="Fouks B."/>
        </authorList>
    </citation>
    <scope>NUCLEOTIDE SEQUENCE</scope>
    <source>
        <strain evidence="1">Stay&amp;Tobe</strain>
        <tissue evidence="1">Testes</tissue>
    </source>
</reference>
<evidence type="ECO:0000313" key="1">
    <source>
        <dbReference type="EMBL" id="KAJ9596593.1"/>
    </source>
</evidence>
<dbReference type="Proteomes" id="UP001233999">
    <property type="component" value="Unassembled WGS sequence"/>
</dbReference>
<feature type="non-terminal residue" evidence="1">
    <location>
        <position position="55"/>
    </location>
</feature>
<organism evidence="1 2">
    <name type="scientific">Diploptera punctata</name>
    <name type="common">Pacific beetle cockroach</name>
    <dbReference type="NCBI Taxonomy" id="6984"/>
    <lineage>
        <taxon>Eukaryota</taxon>
        <taxon>Metazoa</taxon>
        <taxon>Ecdysozoa</taxon>
        <taxon>Arthropoda</taxon>
        <taxon>Hexapoda</taxon>
        <taxon>Insecta</taxon>
        <taxon>Pterygota</taxon>
        <taxon>Neoptera</taxon>
        <taxon>Polyneoptera</taxon>
        <taxon>Dictyoptera</taxon>
        <taxon>Blattodea</taxon>
        <taxon>Blaberoidea</taxon>
        <taxon>Blaberidae</taxon>
        <taxon>Diplopterinae</taxon>
        <taxon>Diploptera</taxon>
    </lineage>
</organism>